<feature type="domain" description="DUF4350" evidence="1">
    <location>
        <begin position="31"/>
        <end position="247"/>
    </location>
</feature>
<keyword evidence="3" id="KW-1185">Reference proteome</keyword>
<dbReference type="AlphaFoldDB" id="A0A3D9SG46"/>
<accession>A0A3D9SG46</accession>
<proteinExistence type="predicted"/>
<name>A0A3D9SG46_9ACTN</name>
<dbReference type="RefSeq" id="WP_211328472.1">
    <property type="nucleotide sequence ID" value="NZ_QTTT01000001.1"/>
</dbReference>
<evidence type="ECO:0000313" key="3">
    <source>
        <dbReference type="Proteomes" id="UP000256661"/>
    </source>
</evidence>
<dbReference type="InterPro" id="IPR046306">
    <property type="entry name" value="DUF6421"/>
</dbReference>
<dbReference type="InterPro" id="IPR025646">
    <property type="entry name" value="DUF4350"/>
</dbReference>
<evidence type="ECO:0000313" key="2">
    <source>
        <dbReference type="EMBL" id="REE94872.1"/>
    </source>
</evidence>
<dbReference type="SUPFAM" id="SSF52317">
    <property type="entry name" value="Class I glutamine amidotransferase-like"/>
    <property type="match status" value="1"/>
</dbReference>
<dbReference type="Proteomes" id="UP000256661">
    <property type="component" value="Unassembled WGS sequence"/>
</dbReference>
<dbReference type="InterPro" id="IPR029062">
    <property type="entry name" value="Class_I_gatase-like"/>
</dbReference>
<evidence type="ECO:0000259" key="1">
    <source>
        <dbReference type="Pfam" id="PF14258"/>
    </source>
</evidence>
<dbReference type="EMBL" id="QTTT01000001">
    <property type="protein sequence ID" value="REE94872.1"/>
    <property type="molecule type" value="Genomic_DNA"/>
</dbReference>
<dbReference type="Pfam" id="PF19985">
    <property type="entry name" value="DUF6421"/>
    <property type="match status" value="1"/>
</dbReference>
<dbReference type="Gene3D" id="3.40.50.880">
    <property type="match status" value="1"/>
</dbReference>
<protein>
    <recommendedName>
        <fullName evidence="1">DUF4350 domain-containing protein</fullName>
    </recommendedName>
</protein>
<reference evidence="2 3" key="1">
    <citation type="submission" date="2018-08" db="EMBL/GenBank/DDBJ databases">
        <title>Sequencing the genomes of 1000 actinobacteria strains.</title>
        <authorList>
            <person name="Klenk H.-P."/>
        </authorList>
    </citation>
    <scope>NUCLEOTIDE SEQUENCE [LARGE SCALE GENOMIC DNA]</scope>
    <source>
        <strain evidence="2 3">DSM 43927</strain>
    </source>
</reference>
<comment type="caution">
    <text evidence="2">The sequence shown here is derived from an EMBL/GenBank/DDBJ whole genome shotgun (WGS) entry which is preliminary data.</text>
</comment>
<dbReference type="Pfam" id="PF14258">
    <property type="entry name" value="DUF4350"/>
    <property type="match status" value="1"/>
</dbReference>
<sequence length="698" mass="76932">MRDFARVVFDEAHRESWSIRRETVAAMNPGHPADSGYLRAAALLRRRGHEIEPHVAGPLDATALAGRDVLVIAHPAEDRWERTTGVGDPVLSAEELDTVEAHVRAGGGLVVLAECEQDKYGSNLDELLGRFGVGVVNTMVTDPSAAHRDVAAWVMAEAVRDPDAPEDLLAGVRAACFYRAGALTLDPSSEDEARVLLRSSPTADPAGAPLAVAVRAGRGRVVVLADSDLFGDDSIDDHDQAVLWTNVVTWAAGEPVAAESGHESPAAAHPAWPALKEAVEELRTLQAADGSVEPARQETARALAGRIDGHVGGLAPLFPHDAAYLEAVRADLARWADGGFGVPDFLDSLNAFQPQLRREDGLEHLVLFPMYTQNGNPDRNLEAVLLRVVWPDRVAELERSRYDNPMFVPVAFTDFTSGYDTNSAVLFPETVAVREVPSGFTWGAIFCDREAARFRRVGRAAADTLRLSLPPDAARLIGGRDLARETFVMWDLIHDRTHGRGDLPFDPFMIKQRMPYWLYALEELRCDLTTYRECVGLEGEGVPHAPSVRYAILFDRLFRFPITGERVRNYDGLGGQLLFSYLHKNDVLRWTDNRLSVDWARVDAAVIDLCEEIEKLYRDSIDRPKLAHWLAAHDLISRYVEPHPASVWAKGVDALPAGGPPKAWTDAVLPDEFPLSMFYEALRRRLADVIASTKGIRE</sequence>
<organism evidence="2 3">
    <name type="scientific">Thermomonospora umbrina</name>
    <dbReference type="NCBI Taxonomy" id="111806"/>
    <lineage>
        <taxon>Bacteria</taxon>
        <taxon>Bacillati</taxon>
        <taxon>Actinomycetota</taxon>
        <taxon>Actinomycetes</taxon>
        <taxon>Streptosporangiales</taxon>
        <taxon>Thermomonosporaceae</taxon>
        <taxon>Thermomonospora</taxon>
    </lineage>
</organism>
<gene>
    <name evidence="2" type="ORF">DFJ69_0241</name>
</gene>